<dbReference type="InterPro" id="IPR018061">
    <property type="entry name" value="Retropepsins"/>
</dbReference>
<keyword evidence="8 17" id="KW-0863">Zinc-finger</keyword>
<dbReference type="Pfam" id="PF00075">
    <property type="entry name" value="RNase_H"/>
    <property type="match status" value="1"/>
</dbReference>
<feature type="DNA-binding region" description="Integrase-type" evidence="18">
    <location>
        <begin position="683"/>
        <end position="730"/>
    </location>
</feature>
<dbReference type="InterPro" id="IPR001584">
    <property type="entry name" value="Integrase_cat-core"/>
</dbReference>
<dbReference type="PROSITE" id="PS50175">
    <property type="entry name" value="ASP_PROT_RETROV"/>
    <property type="match status" value="1"/>
</dbReference>
<organism evidence="25 26">
    <name type="scientific">Hirundo rustica rustica</name>
    <dbReference type="NCBI Taxonomy" id="333673"/>
    <lineage>
        <taxon>Eukaryota</taxon>
        <taxon>Metazoa</taxon>
        <taxon>Chordata</taxon>
        <taxon>Craniata</taxon>
        <taxon>Vertebrata</taxon>
        <taxon>Euteleostomi</taxon>
        <taxon>Archelosauria</taxon>
        <taxon>Archosauria</taxon>
        <taxon>Dinosauria</taxon>
        <taxon>Saurischia</taxon>
        <taxon>Theropoda</taxon>
        <taxon>Coelurosauria</taxon>
        <taxon>Aves</taxon>
        <taxon>Neognathae</taxon>
        <taxon>Neoaves</taxon>
        <taxon>Telluraves</taxon>
        <taxon>Australaves</taxon>
        <taxon>Passeriformes</taxon>
        <taxon>Sylvioidea</taxon>
        <taxon>Hirundinidae</taxon>
        <taxon>Hirundo</taxon>
    </lineage>
</organism>
<dbReference type="Pfam" id="PF00552">
    <property type="entry name" value="IN_DBD_C"/>
    <property type="match status" value="1"/>
</dbReference>
<dbReference type="PANTHER" id="PTHR41694">
    <property type="entry name" value="ENDOGENOUS RETROVIRUS GROUP K MEMBER POL PROTEIN"/>
    <property type="match status" value="1"/>
</dbReference>
<dbReference type="PROSITE" id="PS51027">
    <property type="entry name" value="INTEGRASE_DBD"/>
    <property type="match status" value="1"/>
</dbReference>
<dbReference type="SUPFAM" id="SSF47943">
    <property type="entry name" value="Retrovirus capsid protein, N-terminal core domain"/>
    <property type="match status" value="1"/>
</dbReference>
<evidence type="ECO:0000256" key="3">
    <source>
        <dbReference type="ARBA" id="ARBA00022695"/>
    </source>
</evidence>
<dbReference type="InterPro" id="IPR036397">
    <property type="entry name" value="RNaseH_sf"/>
</dbReference>
<dbReference type="GO" id="GO:0008270">
    <property type="term" value="F:zinc ion binding"/>
    <property type="evidence" value="ECO:0007669"/>
    <property type="project" value="UniProtKB-KW"/>
</dbReference>
<dbReference type="Gene3D" id="1.10.10.200">
    <property type="match status" value="2"/>
</dbReference>
<evidence type="ECO:0000259" key="20">
    <source>
        <dbReference type="PROSITE" id="PS50175"/>
    </source>
</evidence>
<dbReference type="GO" id="GO:0006310">
    <property type="term" value="P:DNA recombination"/>
    <property type="evidence" value="ECO:0007669"/>
    <property type="project" value="UniProtKB-KW"/>
</dbReference>
<dbReference type="Pfam" id="PF00607">
    <property type="entry name" value="Gag_p24"/>
    <property type="match status" value="1"/>
</dbReference>
<feature type="domain" description="Integrase catalytic" evidence="23">
    <location>
        <begin position="511"/>
        <end position="674"/>
    </location>
</feature>
<evidence type="ECO:0000259" key="23">
    <source>
        <dbReference type="PROSITE" id="PS50994"/>
    </source>
</evidence>
<dbReference type="InterPro" id="IPR001995">
    <property type="entry name" value="Peptidase_A2_cat"/>
</dbReference>
<dbReference type="Pfam" id="PF00077">
    <property type="entry name" value="RVP"/>
    <property type="match status" value="1"/>
</dbReference>
<keyword evidence="13" id="KW-0695">RNA-directed DNA polymerase</keyword>
<accession>A0A3M0L6C6</accession>
<dbReference type="InterPro" id="IPR000477">
    <property type="entry name" value="RT_dom"/>
</dbReference>
<keyword evidence="7" id="KW-0255">Endonuclease</keyword>
<keyword evidence="14" id="KW-0238">DNA-binding</keyword>
<evidence type="ECO:0000256" key="19">
    <source>
        <dbReference type="SAM" id="MobiDB-lite"/>
    </source>
</evidence>
<keyword evidence="2" id="KW-0808">Transferase</keyword>
<dbReference type="Pfam" id="PF02022">
    <property type="entry name" value="Integrase_Zn"/>
    <property type="match status" value="2"/>
</dbReference>
<keyword evidence="3" id="KW-0548">Nucleotidyltransferase</keyword>
<evidence type="ECO:0000256" key="8">
    <source>
        <dbReference type="ARBA" id="ARBA00022771"/>
    </source>
</evidence>
<dbReference type="InterPro" id="IPR043128">
    <property type="entry name" value="Rev_trsase/Diguanyl_cyclase"/>
</dbReference>
<evidence type="ECO:0000259" key="24">
    <source>
        <dbReference type="PROSITE" id="PS51027"/>
    </source>
</evidence>
<evidence type="ECO:0000256" key="7">
    <source>
        <dbReference type="ARBA" id="ARBA00022759"/>
    </source>
</evidence>
<evidence type="ECO:0000256" key="13">
    <source>
        <dbReference type="ARBA" id="ARBA00022918"/>
    </source>
</evidence>
<name>A0A3M0L6C6_HIRRU</name>
<evidence type="ECO:0000313" key="25">
    <source>
        <dbReference type="EMBL" id="RMC21049.1"/>
    </source>
</evidence>
<dbReference type="Proteomes" id="UP000269221">
    <property type="component" value="Unassembled WGS sequence"/>
</dbReference>
<feature type="domain" description="Integrase-type" evidence="21">
    <location>
        <begin position="166"/>
        <end position="207"/>
    </location>
</feature>
<comment type="caution">
    <text evidence="25">The sequence shown here is derived from an EMBL/GenBank/DDBJ whole genome shotgun (WGS) entry which is preliminary data.</text>
</comment>
<evidence type="ECO:0000256" key="9">
    <source>
        <dbReference type="ARBA" id="ARBA00022801"/>
    </source>
</evidence>
<dbReference type="InterPro" id="IPR021109">
    <property type="entry name" value="Peptidase_aspartic_dom_sf"/>
</dbReference>
<keyword evidence="9" id="KW-0378">Hydrolase</keyword>
<dbReference type="Gene3D" id="2.40.70.10">
    <property type="entry name" value="Acid Proteases"/>
    <property type="match status" value="1"/>
</dbReference>
<keyword evidence="10" id="KW-0862">Zinc</keyword>
<evidence type="ECO:0000256" key="12">
    <source>
        <dbReference type="ARBA" id="ARBA00022908"/>
    </source>
</evidence>
<dbReference type="InterPro" id="IPR036862">
    <property type="entry name" value="Integrase_C_dom_sf_retrovir"/>
</dbReference>
<dbReference type="Gene3D" id="3.10.10.10">
    <property type="entry name" value="HIV Type 1 Reverse Transcriptase, subunit A, domain 1"/>
    <property type="match status" value="3"/>
</dbReference>
<dbReference type="InterPro" id="IPR008916">
    <property type="entry name" value="Retrov_capsid_C"/>
</dbReference>
<dbReference type="GO" id="GO:0006508">
    <property type="term" value="P:proteolysis"/>
    <property type="evidence" value="ECO:0007669"/>
    <property type="project" value="InterPro"/>
</dbReference>
<dbReference type="InterPro" id="IPR003308">
    <property type="entry name" value="Integrase_Zn-bd_dom_N"/>
</dbReference>
<dbReference type="InterPro" id="IPR002156">
    <property type="entry name" value="RNaseH_domain"/>
</dbReference>
<dbReference type="InterPro" id="IPR041577">
    <property type="entry name" value="RT_RNaseH_2"/>
</dbReference>
<feature type="domain" description="RNase H type-1" evidence="22">
    <location>
        <begin position="39"/>
        <end position="161"/>
    </location>
</feature>
<dbReference type="SUPFAM" id="SSF53098">
    <property type="entry name" value="Ribonuclease H-like"/>
    <property type="match status" value="3"/>
</dbReference>
<dbReference type="GO" id="GO:0015074">
    <property type="term" value="P:DNA integration"/>
    <property type="evidence" value="ECO:0007669"/>
    <property type="project" value="UniProtKB-KW"/>
</dbReference>
<dbReference type="SUPFAM" id="SSF46919">
    <property type="entry name" value="N-terminal Zn binding domain of HIV integrase"/>
    <property type="match status" value="2"/>
</dbReference>
<keyword evidence="11" id="KW-0460">Magnesium</keyword>
<evidence type="ECO:0000256" key="16">
    <source>
        <dbReference type="ARBA" id="ARBA00023268"/>
    </source>
</evidence>
<dbReference type="SUPFAM" id="SSF47353">
    <property type="entry name" value="Retrovirus capsid dimerization domain-like"/>
    <property type="match status" value="1"/>
</dbReference>
<reference evidence="25 26" key="1">
    <citation type="submission" date="2018-07" db="EMBL/GenBank/DDBJ databases">
        <title>A high quality draft genome assembly of the barn swallow (H. rustica rustica).</title>
        <authorList>
            <person name="Formenti G."/>
            <person name="Chiara M."/>
            <person name="Poveda L."/>
            <person name="Francoijs K.-J."/>
            <person name="Bonisoli-Alquati A."/>
            <person name="Canova L."/>
            <person name="Gianfranceschi L."/>
            <person name="Horner D.S."/>
            <person name="Saino N."/>
        </authorList>
    </citation>
    <scope>NUCLEOTIDE SEQUENCE [LARGE SCALE GENOMIC DNA]</scope>
    <source>
        <strain evidence="25">Chelidonia</strain>
        <tissue evidence="25">Blood</tissue>
    </source>
</reference>
<dbReference type="GO" id="GO:0003677">
    <property type="term" value="F:DNA binding"/>
    <property type="evidence" value="ECO:0007669"/>
    <property type="project" value="UniProtKB-KW"/>
</dbReference>
<dbReference type="Pfam" id="PF17919">
    <property type="entry name" value="RT_RNaseH_2"/>
    <property type="match status" value="1"/>
</dbReference>
<dbReference type="InterPro" id="IPR012337">
    <property type="entry name" value="RNaseH-like_sf"/>
</dbReference>
<feature type="domain" description="Peptidase A2" evidence="20">
    <location>
        <begin position="1640"/>
        <end position="1715"/>
    </location>
</feature>
<evidence type="ECO:0000256" key="14">
    <source>
        <dbReference type="ARBA" id="ARBA00023125"/>
    </source>
</evidence>
<sequence>MESFASRNAEFTNVMPMVYRIEPSIDVTVFITTPDLHPTGKAIVTWQDGSEWQVLEGHEDGSAQLVELKAAVMTFEKFSQEPFNLITDSAYVADIAQRLSCSVLKEVSNPALFDLLKALWCAIQARVHPYYVLHVRSHTNLPGFVAEGNARADKLANPAWVAPQPDVLAQAKASHGFFHQNAHMLQKQFQLTATEAREIVESCDDCHALGAPLPAGVNPRGLKALELWQTDVTQVAKFGRLKYVHVTVDTFSSAMWASAHTGEKARDVIAHWRQAFAVLGIPSAVKTNNGPAYASQQVRQFLQSWGVSHNFGIPHSPTGQAIVERNHGTLKRVLQKQKRGMQGETPNSRLAKALYTINHLTVPQNSNNPVILNHHLSLQASDDSAYVAGVVSRAEQAILQVVSNIALYELLSKLVKLVSHREQPFFVMHTRSHTDLPGFIAEGNRKADALAAPAEMAPLPNIFEQAKLSHQLFHQNAPGLVRRFHLTREQAKAIVAACPSCSQHAVPTLHARVNPRGLRSCEVWQTDVTHFPEFGRQKYIHVSIDTFFGAVFASAHTGEKAGHAIKHLIHAFSFLGIPKELKTDNGPAYKSRELCSFLQQWGVEHKTGIPHSPTGQAMVERTHSTIKRVLHQQQRVLKTETPAVRLARALFTINFLNCSFESLNPPIARHFGESSSYSIKGKPPVMVRDPETGRAEGPHDLVTWGRGYACVSTPTGPRWIPSKWGQERSYHHIRPISTMPEGWCDQTVEVIRPSTFGNDHSAVGLLRVEEQQVPIATATVHPSAIPHRDSVIPIHEMIRKLESQGLVRKAHSPFNSPIWPVRKSSGEWRLTVDYRALNEVNPTTKRCCARHVGASCRAQFAFTWKGIQYTWNRLPQGWKHSPTICHGLIQTALGKGEAPEHLQYIDDIIVWGNTAGEVFEKGEKIIQILLKAGFAIKRSKVKGPAQEIQFLGVKWQDGRGQIPTEVINKITAMSPPTNKKETQALLGACNGLWRMHIPKYSQIVSPLYLVTCKKNDFHWGPEQQQAFAQIKQEIAHAVALGPVRMGPNVKNVLYSAAGNNGLSWSLWQKVPGETWGRPLGFWSRSYRGSKANYIPTEKEILAAYEGVQAASEALTGNGKLQYGAPHDKLHKLPRDKVDQVRLQNLKPSSIVFLTWSLSLVLLSSQHKIPSYPPKDPTHASSLFKDSTLSSSQLLLPWERPHDIIGFPNHAPCQKTCLLGFRFPRSPFRFPRSGPGGAGPGPEPAGMHQHSPVPSVSPVVCKGSRGGHNVRAVHHPFSQATIRDLCKAHRDYGRDSPYFRGLLHSNLEAAVVIPADLRQLFSCLLDSTEFKLWEAAWRQLLREALPSLIVDPETAIDENGNALTLEHLMGEGRWTDLTDQASGIPTKALQTIREHAVTAFFSMVPDGPIIPYYKIVQGAKEAFTKFVERLTRATEVQVSEVSVREGILREMMFANANNLCRTAILSLPLDPPPTLQDMLRVCQLKVPYMQGNDWDAKSTTPRVAAISGTQQEHIRRPLELTKALHLKSVDWTFLSVNLKEQGTWPVQGEELVVIGDCKYTPQEIKILPGILVNNTESLVLWLRCTHPPTFLPKGQIIAQIITTRGPSNTSTVPVACPVQAITEERPRVECEFTVGGETLNITAPLDTGAAVTIMPAQDWPSHWALQDVAGHVQGVGGLQLARQSRSVVQIKGPKGQLANIRPFVLNYKKPLLGRDLMAQWGVKIDIPDPSVDISTATIEERPTKKLNWLTDNPVWVEQWLLSKQKLKALEELVEEQLRKGDIVETDSPWNSPVFVIQKPGKDKWRLLQDLRQIINVIEDMGSLQPGMPSPTMLLQNWKLAIIDIKDCFFQIPLHPDDAPRFAFSVPVSVHSGTPDVGGLPQHSGGFRVLGSPAQLRAEPKEETEFSACGLGNE</sequence>
<evidence type="ECO:0000313" key="26">
    <source>
        <dbReference type="Proteomes" id="UP000269221"/>
    </source>
</evidence>
<dbReference type="Pfam" id="PF00665">
    <property type="entry name" value="rve"/>
    <property type="match status" value="2"/>
</dbReference>
<dbReference type="Gene3D" id="2.30.30.10">
    <property type="entry name" value="Integrase, C-terminal domain superfamily, retroviral"/>
    <property type="match status" value="1"/>
</dbReference>
<keyword evidence="26" id="KW-1185">Reference proteome</keyword>
<dbReference type="PROSITE" id="PS50994">
    <property type="entry name" value="INTEGRASE"/>
    <property type="match status" value="2"/>
</dbReference>
<dbReference type="Gene3D" id="3.30.420.10">
    <property type="entry name" value="Ribonuclease H-like superfamily/Ribonuclease H"/>
    <property type="match status" value="4"/>
</dbReference>
<dbReference type="InterPro" id="IPR001037">
    <property type="entry name" value="Integrase_C_retrovir"/>
</dbReference>
<evidence type="ECO:0000256" key="10">
    <source>
        <dbReference type="ARBA" id="ARBA00022833"/>
    </source>
</evidence>
<evidence type="ECO:0000256" key="15">
    <source>
        <dbReference type="ARBA" id="ARBA00023172"/>
    </source>
</evidence>
<evidence type="ECO:0000256" key="2">
    <source>
        <dbReference type="ARBA" id="ARBA00022679"/>
    </source>
</evidence>
<dbReference type="InterPro" id="IPR034170">
    <property type="entry name" value="Retropepsin-like_cat_dom"/>
</dbReference>
<evidence type="ECO:0000256" key="18">
    <source>
        <dbReference type="PROSITE-ProRule" id="PRU00506"/>
    </source>
</evidence>
<dbReference type="STRING" id="333673.A0A3M0L6C6"/>
<dbReference type="GO" id="GO:0035613">
    <property type="term" value="F:RNA stem-loop binding"/>
    <property type="evidence" value="ECO:0007669"/>
    <property type="project" value="TreeGrafter"/>
</dbReference>
<dbReference type="GO" id="GO:0004190">
    <property type="term" value="F:aspartic-type endopeptidase activity"/>
    <property type="evidence" value="ECO:0007669"/>
    <property type="project" value="UniProtKB-KW"/>
</dbReference>
<dbReference type="InterPro" id="IPR008919">
    <property type="entry name" value="Retrov_capsid_N"/>
</dbReference>
<evidence type="ECO:0000256" key="1">
    <source>
        <dbReference type="ARBA" id="ARBA00010879"/>
    </source>
</evidence>
<dbReference type="SUPFAM" id="SSF50630">
    <property type="entry name" value="Acid proteases"/>
    <property type="match status" value="1"/>
</dbReference>
<keyword evidence="5" id="KW-0479">Metal-binding</keyword>
<dbReference type="Gene3D" id="1.10.1200.30">
    <property type="match status" value="1"/>
</dbReference>
<evidence type="ECO:0000256" key="11">
    <source>
        <dbReference type="ARBA" id="ARBA00022842"/>
    </source>
</evidence>
<dbReference type="CDD" id="cd05482">
    <property type="entry name" value="HIV_retropepsin_like"/>
    <property type="match status" value="1"/>
</dbReference>
<feature type="domain" description="Integrase catalytic" evidence="23">
    <location>
        <begin position="215"/>
        <end position="377"/>
    </location>
</feature>
<dbReference type="GO" id="GO:0016032">
    <property type="term" value="P:viral process"/>
    <property type="evidence" value="ECO:0007669"/>
    <property type="project" value="InterPro"/>
</dbReference>
<gene>
    <name evidence="25" type="ORF">DUI87_01905</name>
</gene>
<dbReference type="GO" id="GO:0004523">
    <property type="term" value="F:RNA-DNA hybrid ribonuclease activity"/>
    <property type="evidence" value="ECO:0007669"/>
    <property type="project" value="InterPro"/>
</dbReference>
<dbReference type="Gene3D" id="3.30.70.270">
    <property type="match status" value="3"/>
</dbReference>
<dbReference type="PANTHER" id="PTHR41694:SF4">
    <property type="entry name" value="ENDOGENOUS RETROVIRUS GROUP K MEMBER 10 POL PROTEIN-RELATED"/>
    <property type="match status" value="1"/>
</dbReference>
<keyword evidence="12" id="KW-0229">DNA integration</keyword>
<comment type="similarity">
    <text evidence="1">Belongs to the beta type-B retroviral polymerase family. HERV class-II K(HML-2) pol subfamily.</text>
</comment>
<proteinExistence type="inferred from homology"/>
<dbReference type="Pfam" id="PF00078">
    <property type="entry name" value="RVT_1"/>
    <property type="match status" value="2"/>
</dbReference>
<dbReference type="InterPro" id="IPR045345">
    <property type="entry name" value="Gag_p24_C"/>
</dbReference>
<keyword evidence="4" id="KW-0540">Nuclease</keyword>
<evidence type="ECO:0000259" key="22">
    <source>
        <dbReference type="PROSITE" id="PS50879"/>
    </source>
</evidence>
<keyword evidence="15" id="KW-0233">DNA recombination</keyword>
<dbReference type="InterPro" id="IPR017856">
    <property type="entry name" value="Integrase-like_N"/>
</dbReference>
<evidence type="ECO:0000256" key="17">
    <source>
        <dbReference type="PROSITE-ProRule" id="PRU00450"/>
    </source>
</evidence>
<dbReference type="Gene3D" id="1.10.375.10">
    <property type="entry name" value="Human Immunodeficiency Virus Type 1 Capsid Protein"/>
    <property type="match status" value="1"/>
</dbReference>
<dbReference type="OrthoDB" id="9398000at2759"/>
<dbReference type="PROSITE" id="PS50876">
    <property type="entry name" value="ZF_INTEGRASE"/>
    <property type="match status" value="2"/>
</dbReference>
<feature type="domain" description="Integrase-type" evidence="24">
    <location>
        <begin position="683"/>
        <end position="730"/>
    </location>
</feature>
<dbReference type="SUPFAM" id="SSF50122">
    <property type="entry name" value="DNA-binding domain of retroviral integrase"/>
    <property type="match status" value="1"/>
</dbReference>
<evidence type="ECO:0000259" key="21">
    <source>
        <dbReference type="PROSITE" id="PS50876"/>
    </source>
</evidence>
<dbReference type="EMBL" id="QRBI01000093">
    <property type="protein sequence ID" value="RMC21049.1"/>
    <property type="molecule type" value="Genomic_DNA"/>
</dbReference>
<keyword evidence="16" id="KW-0511">Multifunctional enzyme</keyword>
<protein>
    <submittedName>
        <fullName evidence="25">Uncharacterized protein</fullName>
    </submittedName>
</protein>
<dbReference type="InterPro" id="IPR043502">
    <property type="entry name" value="DNA/RNA_pol_sf"/>
</dbReference>
<evidence type="ECO:0000256" key="6">
    <source>
        <dbReference type="ARBA" id="ARBA00022750"/>
    </source>
</evidence>
<keyword evidence="6" id="KW-0064">Aspartyl protease</keyword>
<dbReference type="GO" id="GO:0003964">
    <property type="term" value="F:RNA-directed DNA polymerase activity"/>
    <property type="evidence" value="ECO:0007669"/>
    <property type="project" value="UniProtKB-KW"/>
</dbReference>
<feature type="region of interest" description="Disordered" evidence="19">
    <location>
        <begin position="1229"/>
        <end position="1253"/>
    </location>
</feature>
<evidence type="ECO:0000256" key="5">
    <source>
        <dbReference type="ARBA" id="ARBA00022723"/>
    </source>
</evidence>
<keyword evidence="6" id="KW-0645">Protease</keyword>
<dbReference type="SUPFAM" id="SSF56672">
    <property type="entry name" value="DNA/RNA polymerases"/>
    <property type="match status" value="2"/>
</dbReference>
<dbReference type="PROSITE" id="PS50879">
    <property type="entry name" value="RNASE_H_1"/>
    <property type="match status" value="1"/>
</dbReference>
<dbReference type="Pfam" id="PF19317">
    <property type="entry name" value="Gag_p24_C"/>
    <property type="match status" value="1"/>
</dbReference>
<evidence type="ECO:0000256" key="4">
    <source>
        <dbReference type="ARBA" id="ARBA00022722"/>
    </source>
</evidence>
<feature type="domain" description="Integrase-type" evidence="21">
    <location>
        <begin position="461"/>
        <end position="502"/>
    </location>
</feature>